<evidence type="ECO:0000256" key="6">
    <source>
        <dbReference type="SAM" id="Phobius"/>
    </source>
</evidence>
<reference evidence="8" key="1">
    <citation type="submission" date="2024-06" db="UniProtKB">
        <authorList>
            <consortium name="RefSeq"/>
        </authorList>
    </citation>
    <scope>NUCLEOTIDE SEQUENCE [LARGE SCALE GENOMIC DNA]</scope>
</reference>
<dbReference type="InterPro" id="IPR035976">
    <property type="entry name" value="Sushi/SCR/CCP_sf"/>
</dbReference>
<comment type="caution">
    <text evidence="4">Lacks conserved residue(s) required for the propagation of feature annotation.</text>
</comment>
<keyword evidence="1" id="KW-0732">Signal</keyword>
<dbReference type="RefSeq" id="XP_022304710.1">
    <property type="nucleotide sequence ID" value="XM_022449002.1"/>
</dbReference>
<dbReference type="GeneID" id="111111833"/>
<feature type="domain" description="Sushi" evidence="7">
    <location>
        <begin position="115"/>
        <end position="177"/>
    </location>
</feature>
<keyword evidence="8" id="KW-1185">Reference proteome</keyword>
<feature type="transmembrane region" description="Helical" evidence="6">
    <location>
        <begin position="234"/>
        <end position="254"/>
    </location>
</feature>
<evidence type="ECO:0000256" key="3">
    <source>
        <dbReference type="ARBA" id="ARBA00023157"/>
    </source>
</evidence>
<dbReference type="AlphaFoldDB" id="A0A8B8BMZ7"/>
<reference evidence="9" key="2">
    <citation type="submission" date="2025-08" db="UniProtKB">
        <authorList>
            <consortium name="RefSeq"/>
        </authorList>
    </citation>
    <scope>IDENTIFICATION</scope>
    <source>
        <tissue evidence="9">Whole sample</tissue>
    </source>
</reference>
<dbReference type="CDD" id="cd00033">
    <property type="entry name" value="CCP"/>
    <property type="match status" value="1"/>
</dbReference>
<dbReference type="KEGG" id="cvn:111111833"/>
<evidence type="ECO:0000313" key="8">
    <source>
        <dbReference type="Proteomes" id="UP000694844"/>
    </source>
</evidence>
<protein>
    <submittedName>
        <fullName evidence="9">Uncharacterized protein LOC111111833</fullName>
    </submittedName>
</protein>
<gene>
    <name evidence="9" type="primary">LOC111111833</name>
</gene>
<keyword evidence="6" id="KW-0812">Transmembrane</keyword>
<dbReference type="PANTHER" id="PTHR45656">
    <property type="entry name" value="PROTEIN CBR-CLEC-78"/>
    <property type="match status" value="1"/>
</dbReference>
<accession>A0A8B8BMZ7</accession>
<keyword evidence="3" id="KW-1015">Disulfide bond</keyword>
<dbReference type="OrthoDB" id="6157674at2759"/>
<dbReference type="PANTHER" id="PTHR45656:SF4">
    <property type="entry name" value="PROTEIN CBR-CLEC-78"/>
    <property type="match status" value="1"/>
</dbReference>
<proteinExistence type="predicted"/>
<name>A0A8B8BMZ7_CRAVI</name>
<dbReference type="Proteomes" id="UP000694844">
    <property type="component" value="Chromosome 1"/>
</dbReference>
<dbReference type="InterPro" id="IPR051277">
    <property type="entry name" value="SEZ6_CSMD_C4BPB_Regulators"/>
</dbReference>
<sequence length="273" mass="30862">MNLTGGNDSLLGEIMRTCDGKQQCTIQSSAALQNETLSFYCSDRCLNEDYNNTVFLHNTMEDSNVQYSSDEKNFTAYKKFRSFNCSDRHVLTYGFLTLECQLGGQWNGTAPVCNVTCQEPVHENITTIRNTISSPLYFEEHEISYACRKNYFHANGSLSRVCNSSGDWTENQPVCKRCQCPCERLRTQHFITEPEELQKRIDELKKELEVEQKTLSASVRTKTCAKDERKSATGIGSVLGIGIIASVLSLIILSDCPLIFRQIRHGPHAPLYD</sequence>
<evidence type="ECO:0000313" key="9">
    <source>
        <dbReference type="RefSeq" id="XP_022304710.1"/>
    </source>
</evidence>
<keyword evidence="2" id="KW-0677">Repeat</keyword>
<evidence type="ECO:0000256" key="5">
    <source>
        <dbReference type="SAM" id="Coils"/>
    </source>
</evidence>
<keyword evidence="6" id="KW-0472">Membrane</keyword>
<keyword evidence="4" id="KW-0768">Sushi</keyword>
<keyword evidence="5" id="KW-0175">Coiled coil</keyword>
<evidence type="ECO:0000256" key="4">
    <source>
        <dbReference type="PROSITE-ProRule" id="PRU00302"/>
    </source>
</evidence>
<dbReference type="SMART" id="SM00032">
    <property type="entry name" value="CCP"/>
    <property type="match status" value="2"/>
</dbReference>
<dbReference type="PROSITE" id="PS50923">
    <property type="entry name" value="SUSHI"/>
    <property type="match status" value="1"/>
</dbReference>
<dbReference type="SUPFAM" id="SSF57535">
    <property type="entry name" value="Complement control module/SCR domain"/>
    <property type="match status" value="2"/>
</dbReference>
<evidence type="ECO:0000259" key="7">
    <source>
        <dbReference type="PROSITE" id="PS50923"/>
    </source>
</evidence>
<evidence type="ECO:0000256" key="2">
    <source>
        <dbReference type="ARBA" id="ARBA00022737"/>
    </source>
</evidence>
<feature type="coiled-coil region" evidence="5">
    <location>
        <begin position="194"/>
        <end position="221"/>
    </location>
</feature>
<evidence type="ECO:0000256" key="1">
    <source>
        <dbReference type="ARBA" id="ARBA00022729"/>
    </source>
</evidence>
<keyword evidence="6" id="KW-1133">Transmembrane helix</keyword>
<dbReference type="Pfam" id="PF00084">
    <property type="entry name" value="Sushi"/>
    <property type="match status" value="2"/>
</dbReference>
<organism evidence="8 9">
    <name type="scientific">Crassostrea virginica</name>
    <name type="common">Eastern oyster</name>
    <dbReference type="NCBI Taxonomy" id="6565"/>
    <lineage>
        <taxon>Eukaryota</taxon>
        <taxon>Metazoa</taxon>
        <taxon>Spiralia</taxon>
        <taxon>Lophotrochozoa</taxon>
        <taxon>Mollusca</taxon>
        <taxon>Bivalvia</taxon>
        <taxon>Autobranchia</taxon>
        <taxon>Pteriomorphia</taxon>
        <taxon>Ostreida</taxon>
        <taxon>Ostreoidea</taxon>
        <taxon>Ostreidae</taxon>
        <taxon>Crassostrea</taxon>
    </lineage>
</organism>
<dbReference type="InterPro" id="IPR000436">
    <property type="entry name" value="Sushi_SCR_CCP_dom"/>
</dbReference>
<dbReference type="Gene3D" id="2.10.70.10">
    <property type="entry name" value="Complement Module, domain 1"/>
    <property type="match status" value="2"/>
</dbReference>